<dbReference type="AlphaFoldDB" id="A0A8H6MTS1"/>
<evidence type="ECO:0000313" key="3">
    <source>
        <dbReference type="Proteomes" id="UP000652219"/>
    </source>
</evidence>
<name>A0A8H6MTS1_9PEZI</name>
<accession>A0A8H6MTS1</accession>
<keyword evidence="1" id="KW-0472">Membrane</keyword>
<gene>
    <name evidence="2" type="ORF">CSOJ01_07791</name>
</gene>
<organism evidence="2 3">
    <name type="scientific">Colletotrichum sojae</name>
    <dbReference type="NCBI Taxonomy" id="2175907"/>
    <lineage>
        <taxon>Eukaryota</taxon>
        <taxon>Fungi</taxon>
        <taxon>Dikarya</taxon>
        <taxon>Ascomycota</taxon>
        <taxon>Pezizomycotina</taxon>
        <taxon>Sordariomycetes</taxon>
        <taxon>Hypocreomycetidae</taxon>
        <taxon>Glomerellales</taxon>
        <taxon>Glomerellaceae</taxon>
        <taxon>Colletotrichum</taxon>
        <taxon>Colletotrichum orchidearum species complex</taxon>
    </lineage>
</organism>
<dbReference type="EMBL" id="WIGN01000125">
    <property type="protein sequence ID" value="KAF6808023.1"/>
    <property type="molecule type" value="Genomic_DNA"/>
</dbReference>
<keyword evidence="1" id="KW-0812">Transmembrane</keyword>
<comment type="caution">
    <text evidence="2">The sequence shown here is derived from an EMBL/GenBank/DDBJ whole genome shotgun (WGS) entry which is preliminary data.</text>
</comment>
<protein>
    <submittedName>
        <fullName evidence="2">Uncharacterized protein</fullName>
    </submittedName>
</protein>
<reference evidence="2 3" key="1">
    <citation type="journal article" date="2020" name="Phytopathology">
        <title>Genome Sequence Resources of Colletotrichum truncatum, C. plurivorum, C. musicola, and C. sojae: Four Species Pathogenic to Soybean (Glycine max).</title>
        <authorList>
            <person name="Rogerio F."/>
            <person name="Boufleur T.R."/>
            <person name="Ciampi-Guillardi M."/>
            <person name="Sukno S.A."/>
            <person name="Thon M.R."/>
            <person name="Massola Junior N.S."/>
            <person name="Baroncelli R."/>
        </authorList>
    </citation>
    <scope>NUCLEOTIDE SEQUENCE [LARGE SCALE GENOMIC DNA]</scope>
    <source>
        <strain evidence="2 3">LFN0009</strain>
    </source>
</reference>
<dbReference type="Proteomes" id="UP000652219">
    <property type="component" value="Unassembled WGS sequence"/>
</dbReference>
<sequence length="150" mass="16317">MVFDTGVQFKTSTSRVAECKLTSLDSGKLPEEIPSRQCLSKPHGTAESRRITPIMPSISDLAHVNNDETEKIPSCYGFWNAFSVPVVCLPIFGLLMLCFPCIKRKRKKVDEEAPPPTAEEVAAVATVVAQSIPAIPAAVKEERMCRAQGG</sequence>
<evidence type="ECO:0000313" key="2">
    <source>
        <dbReference type="EMBL" id="KAF6808023.1"/>
    </source>
</evidence>
<feature type="transmembrane region" description="Helical" evidence="1">
    <location>
        <begin position="78"/>
        <end position="99"/>
    </location>
</feature>
<evidence type="ECO:0000256" key="1">
    <source>
        <dbReference type="SAM" id="Phobius"/>
    </source>
</evidence>
<proteinExistence type="predicted"/>
<keyword evidence="1" id="KW-1133">Transmembrane helix</keyword>
<keyword evidence="3" id="KW-1185">Reference proteome</keyword>